<dbReference type="InterPro" id="IPR011712">
    <property type="entry name" value="Sig_transdc_His_kin_sub3_dim/P"/>
</dbReference>
<evidence type="ECO:0000256" key="2">
    <source>
        <dbReference type="ARBA" id="ARBA00012438"/>
    </source>
</evidence>
<evidence type="ECO:0000256" key="9">
    <source>
        <dbReference type="SAM" id="Phobius"/>
    </source>
</evidence>
<comment type="catalytic activity">
    <reaction evidence="1">
        <text>ATP + protein L-histidine = ADP + protein N-phospho-L-histidine.</text>
        <dbReference type="EC" id="2.7.13.3"/>
    </reaction>
</comment>
<organism evidence="11">
    <name type="scientific">uncultured Pseudonocardia sp</name>
    <dbReference type="NCBI Taxonomy" id="211455"/>
    <lineage>
        <taxon>Bacteria</taxon>
        <taxon>Bacillati</taxon>
        <taxon>Actinomycetota</taxon>
        <taxon>Actinomycetes</taxon>
        <taxon>Pseudonocardiales</taxon>
        <taxon>Pseudonocardiaceae</taxon>
        <taxon>Pseudonocardia</taxon>
        <taxon>environmental samples</taxon>
    </lineage>
</organism>
<evidence type="ECO:0000256" key="1">
    <source>
        <dbReference type="ARBA" id="ARBA00000085"/>
    </source>
</evidence>
<sequence length="226" mass="23587">MIAALRPAWAAVPAAATFAVSVVFSASAEVGRMDPAAALGISAVAASAVWLSAHRPVAALVVVAALAGALPLVGSTFPVMDLVVVVVAFQAVLHADLSPWVVAGVCLVLLTAVDAWQRAASGRGFLEPGVLYPLVLTGLVVGLGLQSRRVRRQHEELLALREAERRRAVSDERRRIARDLHDVAAHHLSALVVRTRLAQRVGTPEALAGAARFTATTAADALDGLR</sequence>
<dbReference type="AlphaFoldDB" id="A0A6J4P3C6"/>
<keyword evidence="4" id="KW-0808">Transferase</keyword>
<evidence type="ECO:0000256" key="4">
    <source>
        <dbReference type="ARBA" id="ARBA00022679"/>
    </source>
</evidence>
<feature type="non-terminal residue" evidence="11">
    <location>
        <position position="226"/>
    </location>
</feature>
<evidence type="ECO:0000313" key="11">
    <source>
        <dbReference type="EMBL" id="CAA9399111.1"/>
    </source>
</evidence>
<proteinExistence type="predicted"/>
<feature type="domain" description="Signal transduction histidine kinase subgroup 3 dimerisation and phosphoacceptor" evidence="10">
    <location>
        <begin position="172"/>
        <end position="226"/>
    </location>
</feature>
<keyword evidence="9" id="KW-0812">Transmembrane</keyword>
<name>A0A6J4P3C6_9PSEU</name>
<keyword evidence="6" id="KW-0418">Kinase</keyword>
<evidence type="ECO:0000256" key="3">
    <source>
        <dbReference type="ARBA" id="ARBA00022553"/>
    </source>
</evidence>
<evidence type="ECO:0000256" key="7">
    <source>
        <dbReference type="ARBA" id="ARBA00022840"/>
    </source>
</evidence>
<dbReference type="EMBL" id="CADCUS010000194">
    <property type="protein sequence ID" value="CAA9399111.1"/>
    <property type="molecule type" value="Genomic_DNA"/>
</dbReference>
<gene>
    <name evidence="11" type="ORF">AVDCRST_MAG66-1364</name>
</gene>
<keyword evidence="7" id="KW-0067">ATP-binding</keyword>
<feature type="transmembrane region" description="Helical" evidence="9">
    <location>
        <begin position="128"/>
        <end position="145"/>
    </location>
</feature>
<keyword evidence="3" id="KW-0597">Phosphoprotein</keyword>
<dbReference type="GO" id="GO:0000155">
    <property type="term" value="F:phosphorelay sensor kinase activity"/>
    <property type="evidence" value="ECO:0007669"/>
    <property type="project" value="InterPro"/>
</dbReference>
<evidence type="ECO:0000256" key="5">
    <source>
        <dbReference type="ARBA" id="ARBA00022741"/>
    </source>
</evidence>
<feature type="transmembrane region" description="Helical" evidence="9">
    <location>
        <begin position="60"/>
        <end position="91"/>
    </location>
</feature>
<keyword evidence="9" id="KW-1133">Transmembrane helix</keyword>
<keyword evidence="5" id="KW-0547">Nucleotide-binding</keyword>
<keyword evidence="9" id="KW-0472">Membrane</keyword>
<dbReference type="Gene3D" id="1.20.5.1930">
    <property type="match status" value="1"/>
</dbReference>
<protein>
    <recommendedName>
        <fullName evidence="2">histidine kinase</fullName>
        <ecNumber evidence="2">2.7.13.3</ecNumber>
    </recommendedName>
</protein>
<dbReference type="InterPro" id="IPR050482">
    <property type="entry name" value="Sensor_HK_TwoCompSys"/>
</dbReference>
<reference evidence="11" key="1">
    <citation type="submission" date="2020-02" db="EMBL/GenBank/DDBJ databases">
        <authorList>
            <person name="Meier V. D."/>
        </authorList>
    </citation>
    <scope>NUCLEOTIDE SEQUENCE</scope>
    <source>
        <strain evidence="11">AVDCRST_MAG66</strain>
    </source>
</reference>
<dbReference type="PANTHER" id="PTHR24421:SF10">
    <property type="entry name" value="NITRATE_NITRITE SENSOR PROTEIN NARQ"/>
    <property type="match status" value="1"/>
</dbReference>
<dbReference type="EC" id="2.7.13.3" evidence="2"/>
<dbReference type="GO" id="GO:0005524">
    <property type="term" value="F:ATP binding"/>
    <property type="evidence" value="ECO:0007669"/>
    <property type="project" value="UniProtKB-KW"/>
</dbReference>
<dbReference type="GO" id="GO:0016020">
    <property type="term" value="C:membrane"/>
    <property type="evidence" value="ECO:0007669"/>
    <property type="project" value="InterPro"/>
</dbReference>
<dbReference type="GO" id="GO:0046983">
    <property type="term" value="F:protein dimerization activity"/>
    <property type="evidence" value="ECO:0007669"/>
    <property type="project" value="InterPro"/>
</dbReference>
<evidence type="ECO:0000256" key="6">
    <source>
        <dbReference type="ARBA" id="ARBA00022777"/>
    </source>
</evidence>
<accession>A0A6J4P3C6</accession>
<evidence type="ECO:0000259" key="10">
    <source>
        <dbReference type="Pfam" id="PF07730"/>
    </source>
</evidence>
<feature type="transmembrane region" description="Helical" evidence="9">
    <location>
        <begin position="97"/>
        <end position="116"/>
    </location>
</feature>
<keyword evidence="8" id="KW-0902">Two-component regulatory system</keyword>
<evidence type="ECO:0000256" key="8">
    <source>
        <dbReference type="ARBA" id="ARBA00023012"/>
    </source>
</evidence>
<dbReference type="Pfam" id="PF07730">
    <property type="entry name" value="HisKA_3"/>
    <property type="match status" value="1"/>
</dbReference>
<dbReference type="PANTHER" id="PTHR24421">
    <property type="entry name" value="NITRATE/NITRITE SENSOR PROTEIN NARX-RELATED"/>
    <property type="match status" value="1"/>
</dbReference>